<evidence type="ECO:0000313" key="3">
    <source>
        <dbReference type="Proteomes" id="UP001597520"/>
    </source>
</evidence>
<dbReference type="InterPro" id="IPR029044">
    <property type="entry name" value="Nucleotide-diphossugar_trans"/>
</dbReference>
<evidence type="ECO:0000313" key="2">
    <source>
        <dbReference type="EMBL" id="MFD2706138.1"/>
    </source>
</evidence>
<name>A0ABW5T3M3_9BACI</name>
<dbReference type="RefSeq" id="WP_380713445.1">
    <property type="nucleotide sequence ID" value="NZ_JBHUML010000003.1"/>
</dbReference>
<sequence>MKEEHVTGILLAAGNSRRMGRNKLALPLGTSTVGSMSLRAAARSSLQQTLVVAQTFDPLEWLISEHPADKKKWELVRSRFAERGQSYSLRSGVQAAEDRNAEAVMILLGDQPFLPSTWIDELIHQHIRSQPAFTASSFDGKIRPPVIFSQRLFPSLKQIRGDKGARQLLRSLPSCAGITVSFQEEKAFYDVDTKEEYEWLLNDMPVPFPT</sequence>
<protein>
    <submittedName>
        <fullName evidence="2">NTP transferase domain-containing protein</fullName>
    </submittedName>
</protein>
<dbReference type="PANTHER" id="PTHR43777:SF1">
    <property type="entry name" value="MOLYBDENUM COFACTOR CYTIDYLYLTRANSFERASE"/>
    <property type="match status" value="1"/>
</dbReference>
<dbReference type="Gene3D" id="3.90.550.10">
    <property type="entry name" value="Spore Coat Polysaccharide Biosynthesis Protein SpsA, Chain A"/>
    <property type="match status" value="1"/>
</dbReference>
<dbReference type="Proteomes" id="UP001597520">
    <property type="component" value="Unassembled WGS sequence"/>
</dbReference>
<comment type="caution">
    <text evidence="2">The sequence shown here is derived from an EMBL/GenBank/DDBJ whole genome shotgun (WGS) entry which is preliminary data.</text>
</comment>
<proteinExistence type="predicted"/>
<dbReference type="SUPFAM" id="SSF53448">
    <property type="entry name" value="Nucleotide-diphospho-sugar transferases"/>
    <property type="match status" value="1"/>
</dbReference>
<accession>A0ABW5T3M3</accession>
<dbReference type="Pfam" id="PF12804">
    <property type="entry name" value="NTP_transf_3"/>
    <property type="match status" value="1"/>
</dbReference>
<gene>
    <name evidence="2" type="ORF">ACFSUB_11745</name>
</gene>
<evidence type="ECO:0000259" key="1">
    <source>
        <dbReference type="Pfam" id="PF12804"/>
    </source>
</evidence>
<reference evidence="3" key="1">
    <citation type="journal article" date="2019" name="Int. J. Syst. Evol. Microbiol.">
        <title>The Global Catalogue of Microorganisms (GCM) 10K type strain sequencing project: providing services to taxonomists for standard genome sequencing and annotation.</title>
        <authorList>
            <consortium name="The Broad Institute Genomics Platform"/>
            <consortium name="The Broad Institute Genome Sequencing Center for Infectious Disease"/>
            <person name="Wu L."/>
            <person name="Ma J."/>
        </authorList>
    </citation>
    <scope>NUCLEOTIDE SEQUENCE [LARGE SCALE GENOMIC DNA]</scope>
    <source>
        <strain evidence="3">KCTC 33792</strain>
    </source>
</reference>
<dbReference type="GO" id="GO:0016740">
    <property type="term" value="F:transferase activity"/>
    <property type="evidence" value="ECO:0007669"/>
    <property type="project" value="UniProtKB-KW"/>
</dbReference>
<feature type="domain" description="MobA-like NTP transferase" evidence="1">
    <location>
        <begin position="8"/>
        <end position="172"/>
    </location>
</feature>
<organism evidence="2 3">
    <name type="scientific">Salibacterium lacus</name>
    <dbReference type="NCBI Taxonomy" id="1898109"/>
    <lineage>
        <taxon>Bacteria</taxon>
        <taxon>Bacillati</taxon>
        <taxon>Bacillota</taxon>
        <taxon>Bacilli</taxon>
        <taxon>Bacillales</taxon>
        <taxon>Bacillaceae</taxon>
    </lineage>
</organism>
<dbReference type="EMBL" id="JBHUML010000003">
    <property type="protein sequence ID" value="MFD2706138.1"/>
    <property type="molecule type" value="Genomic_DNA"/>
</dbReference>
<dbReference type="PANTHER" id="PTHR43777">
    <property type="entry name" value="MOLYBDENUM COFACTOR CYTIDYLYLTRANSFERASE"/>
    <property type="match status" value="1"/>
</dbReference>
<keyword evidence="2" id="KW-0808">Transferase</keyword>
<dbReference type="CDD" id="cd04182">
    <property type="entry name" value="GT_2_like_f"/>
    <property type="match status" value="1"/>
</dbReference>
<dbReference type="InterPro" id="IPR025877">
    <property type="entry name" value="MobA-like_NTP_Trfase"/>
</dbReference>
<keyword evidence="3" id="KW-1185">Reference proteome</keyword>